<evidence type="ECO:0000313" key="2">
    <source>
        <dbReference type="Proteomes" id="UP000316621"/>
    </source>
</evidence>
<dbReference type="Proteomes" id="UP000316621">
    <property type="component" value="Chromosome 7"/>
</dbReference>
<protein>
    <submittedName>
        <fullName evidence="1">Uncharacterized protein</fullName>
    </submittedName>
</protein>
<keyword evidence="2" id="KW-1185">Reference proteome</keyword>
<gene>
    <name evidence="1" type="ORF">C5167_034903</name>
</gene>
<organism evidence="1 2">
    <name type="scientific">Papaver somniferum</name>
    <name type="common">Opium poppy</name>
    <dbReference type="NCBI Taxonomy" id="3469"/>
    <lineage>
        <taxon>Eukaryota</taxon>
        <taxon>Viridiplantae</taxon>
        <taxon>Streptophyta</taxon>
        <taxon>Embryophyta</taxon>
        <taxon>Tracheophyta</taxon>
        <taxon>Spermatophyta</taxon>
        <taxon>Magnoliopsida</taxon>
        <taxon>Ranunculales</taxon>
        <taxon>Papaveraceae</taxon>
        <taxon>Papaveroideae</taxon>
        <taxon>Papaver</taxon>
    </lineage>
</organism>
<evidence type="ECO:0000313" key="1">
    <source>
        <dbReference type="EMBL" id="RZC71775.1"/>
    </source>
</evidence>
<dbReference type="AlphaFoldDB" id="A0A4Y7KIQ5"/>
<dbReference type="Gramene" id="RZC71775">
    <property type="protein sequence ID" value="RZC71775"/>
    <property type="gene ID" value="C5167_034903"/>
</dbReference>
<feature type="non-terminal residue" evidence="1">
    <location>
        <position position="83"/>
    </location>
</feature>
<proteinExistence type="predicted"/>
<name>A0A4Y7KIQ5_PAPSO</name>
<accession>A0A4Y7KIQ5</accession>
<sequence>MSYIGSSLLKVEEEMLMKLFYEVTYGQGLNQKGLVIKSGNVSHLSTNQLCDFVTQSSDTWLASYVKLFIILGRDGVVPPNPAQ</sequence>
<dbReference type="EMBL" id="CM010721">
    <property type="protein sequence ID" value="RZC71775.1"/>
    <property type="molecule type" value="Genomic_DNA"/>
</dbReference>
<reference evidence="1 2" key="1">
    <citation type="journal article" date="2018" name="Science">
        <title>The opium poppy genome and morphinan production.</title>
        <authorList>
            <person name="Guo L."/>
            <person name="Winzer T."/>
            <person name="Yang X."/>
            <person name="Li Y."/>
            <person name="Ning Z."/>
            <person name="He Z."/>
            <person name="Teodor R."/>
            <person name="Lu Y."/>
            <person name="Bowser T.A."/>
            <person name="Graham I.A."/>
            <person name="Ye K."/>
        </authorList>
    </citation>
    <scope>NUCLEOTIDE SEQUENCE [LARGE SCALE GENOMIC DNA]</scope>
    <source>
        <strain evidence="2">cv. HN1</strain>
        <tissue evidence="1">Leaves</tissue>
    </source>
</reference>